<dbReference type="GO" id="GO:0000981">
    <property type="term" value="F:DNA-binding transcription factor activity, RNA polymerase II-specific"/>
    <property type="evidence" value="ECO:0007669"/>
    <property type="project" value="TreeGrafter"/>
</dbReference>
<reference evidence="7 8" key="1">
    <citation type="journal article" date="2019" name="BMC Genomics">
        <title>New insights from Opisthorchis felineus genome: update on genomics of the epidemiologically important liver flukes.</title>
        <authorList>
            <person name="Ershov N.I."/>
            <person name="Mordvinov V.A."/>
            <person name="Prokhortchouk E.B."/>
            <person name="Pakharukova M.Y."/>
            <person name="Gunbin K.V."/>
            <person name="Ustyantsev K."/>
            <person name="Genaev M.A."/>
            <person name="Blinov A.G."/>
            <person name="Mazur A."/>
            <person name="Boulygina E."/>
            <person name="Tsygankova S."/>
            <person name="Khrameeva E."/>
            <person name="Chekanov N."/>
            <person name="Fan G."/>
            <person name="Xiao A."/>
            <person name="Zhang H."/>
            <person name="Xu X."/>
            <person name="Yang H."/>
            <person name="Solovyev V."/>
            <person name="Lee S.M."/>
            <person name="Liu X."/>
            <person name="Afonnikov D.A."/>
            <person name="Skryabin K.G."/>
        </authorList>
    </citation>
    <scope>NUCLEOTIDE SEQUENCE [LARGE SCALE GENOMIC DNA]</scope>
    <source>
        <strain evidence="7">AK-0245</strain>
        <tissue evidence="7">Whole organism</tissue>
    </source>
</reference>
<dbReference type="InterPro" id="IPR036390">
    <property type="entry name" value="WH_DNA-bd_sf"/>
</dbReference>
<keyword evidence="8" id="KW-1185">Reference proteome</keyword>
<dbReference type="PROSITE" id="PS00658">
    <property type="entry name" value="FORK_HEAD_2"/>
    <property type="match status" value="1"/>
</dbReference>
<evidence type="ECO:0000256" key="4">
    <source>
        <dbReference type="PROSITE-ProRule" id="PRU00089"/>
    </source>
</evidence>
<feature type="compositionally biased region" description="Polar residues" evidence="5">
    <location>
        <begin position="844"/>
        <end position="862"/>
    </location>
</feature>
<dbReference type="InterPro" id="IPR030456">
    <property type="entry name" value="TF_fork_head_CS_2"/>
</dbReference>
<evidence type="ECO:0000256" key="5">
    <source>
        <dbReference type="SAM" id="MobiDB-lite"/>
    </source>
</evidence>
<dbReference type="FunFam" id="1.10.10.10:FF:000042">
    <property type="entry name" value="hepatocyte nuclear factor 3-beta"/>
    <property type="match status" value="1"/>
</dbReference>
<feature type="region of interest" description="Disordered" evidence="5">
    <location>
        <begin position="553"/>
        <end position="603"/>
    </location>
</feature>
<feature type="DNA-binding region" description="Fork-head" evidence="4">
    <location>
        <begin position="454"/>
        <end position="548"/>
    </location>
</feature>
<evidence type="ECO:0000313" key="8">
    <source>
        <dbReference type="Proteomes" id="UP000308267"/>
    </source>
</evidence>
<keyword evidence="2 4" id="KW-0238">DNA-binding</keyword>
<comment type="caution">
    <text evidence="7">The sequence shown here is derived from an EMBL/GenBank/DDBJ whole genome shotgun (WGS) entry which is preliminary data.</text>
</comment>
<dbReference type="Proteomes" id="UP000308267">
    <property type="component" value="Unassembled WGS sequence"/>
</dbReference>
<dbReference type="Pfam" id="PF00250">
    <property type="entry name" value="Forkhead"/>
    <property type="match status" value="1"/>
</dbReference>
<feature type="compositionally biased region" description="Polar residues" evidence="5">
    <location>
        <begin position="99"/>
        <end position="114"/>
    </location>
</feature>
<dbReference type="SUPFAM" id="SSF46785">
    <property type="entry name" value="Winged helix' DNA-binding domain"/>
    <property type="match status" value="1"/>
</dbReference>
<feature type="compositionally biased region" description="Basic and acidic residues" evidence="5">
    <location>
        <begin position="63"/>
        <end position="78"/>
    </location>
</feature>
<name>A0A4S2LT75_OPIFE</name>
<feature type="region of interest" description="Disordered" evidence="5">
    <location>
        <begin position="832"/>
        <end position="862"/>
    </location>
</feature>
<dbReference type="InterPro" id="IPR036388">
    <property type="entry name" value="WH-like_DNA-bd_sf"/>
</dbReference>
<dbReference type="AlphaFoldDB" id="A0A4S2LT75"/>
<dbReference type="STRING" id="147828.A0A4S2LT75"/>
<gene>
    <name evidence="7" type="ORF">CRM22_005024</name>
</gene>
<proteinExistence type="predicted"/>
<sequence>MLLEAMDPLEQLCLPAAEWKQHQDAALPLNRNQPLGVSHSTCDNTFSDYAQPALPDYGSERQSSSDDRPSDRWFKRSDSSSSQAETEPVCAEQHESLPRTLQNPVGSFTSQPPTYFTHPCQATDPRPLAFLNSGSDRSTGQLFGTNVRGTYSFPGQASPWCGPSMPESDVSSLQPWNSISVNTSLGYDVSTAAIYNHQSVSESNFNGTNYHLSKPGICQQLSTVDYQTCNMSTGSGHYRGHDFSCHYPPDQSFNSSTGPTSTSPQSRQLVNVLKANQFSDSHITSSFNQGALFQSSLEAKTLCFRPNPTDVSGLDASGLIQHHPTPSSSESNSHSTAPISPSQDTSENGLSSFETLSLPTGKFEGPPQIFNTYSGKYNARFGYIPSTELPPGISPSVSSPRHFYEPQQSTDESGLDISEQSQNEIYTHQHHNIQQQQQIGQTQHSQQQQACHAKPPYSYISLITMAIQNSPARMCTLSEIYQFIIDLFPYYRQHQQRWQNSIRHSLSFNDCFVKVSRSPDKPGKGSYWTLHPESGNMFENGCYLRRQKRFKDPKREILRRNQRSSGGGGGRVLDSPSKRGKLDGEVDEDHAIDDDDDDDENNSLYEDAYSPMVKQKLSVNFSMDGCKLSLSHNPTTSQVDYLQAAMRLTAEMSVENSSMTLQPVSRFHPPLMPTCQDTDEANFTYPYFQDPLYGSTIHPASWPEREWPPRSTCPAASYLSLSSVTDIRQHHSMNSVSSSHVSEKPPNSMDSTFPYISPLYTETLFYSGLKSNHTSYPCNPSNGRGLSSFVQYPLQHSTAQFQVPPLEEKPKKLGSTVQPNTDTAEPCRNACSDSEPMLREPQSVVHQKSSSPYPTGTKSNPRVTNIRAELSGLAVKRSRKDGTSGPLAVKLTKPYESEEEQTGADKKFQVPSSNLHLAQLVPTAPTDSIWTNSLLLPEDIKQHFSTTSPDANGQSDLTDGSCSLIESEKVDPESPNFSIDRLMHRQIIDEVTDISLSAHTPFTPKTNNTVLVTHTGATMLQPSRLKPIPTANGM</sequence>
<dbReference type="PROSITE" id="PS00657">
    <property type="entry name" value="FORK_HEAD_1"/>
    <property type="match status" value="1"/>
</dbReference>
<dbReference type="GO" id="GO:0030154">
    <property type="term" value="P:cell differentiation"/>
    <property type="evidence" value="ECO:0007669"/>
    <property type="project" value="TreeGrafter"/>
</dbReference>
<feature type="region of interest" description="Disordered" evidence="5">
    <location>
        <begin position="314"/>
        <end position="367"/>
    </location>
</feature>
<keyword evidence="3 4" id="KW-0539">Nucleus</keyword>
<dbReference type="InterPro" id="IPR018122">
    <property type="entry name" value="TF_fork_head_CS_1"/>
</dbReference>
<evidence type="ECO:0000256" key="1">
    <source>
        <dbReference type="ARBA" id="ARBA00004123"/>
    </source>
</evidence>
<feature type="compositionally biased region" description="Low complexity" evidence="5">
    <location>
        <begin position="322"/>
        <end position="336"/>
    </location>
</feature>
<feature type="compositionally biased region" description="Acidic residues" evidence="5">
    <location>
        <begin position="585"/>
        <end position="601"/>
    </location>
</feature>
<dbReference type="PANTHER" id="PTHR11829:SF380">
    <property type="entry name" value="PROTEIN FORK HEAD"/>
    <property type="match status" value="1"/>
</dbReference>
<dbReference type="OrthoDB" id="5954824at2759"/>
<accession>A0A4S2LT75</accession>
<comment type="subcellular location">
    <subcellularLocation>
        <location evidence="1 4">Nucleus</location>
    </subcellularLocation>
</comment>
<dbReference type="SMART" id="SM00339">
    <property type="entry name" value="FH"/>
    <property type="match status" value="1"/>
</dbReference>
<organism evidence="7 8">
    <name type="scientific">Opisthorchis felineus</name>
    <dbReference type="NCBI Taxonomy" id="147828"/>
    <lineage>
        <taxon>Eukaryota</taxon>
        <taxon>Metazoa</taxon>
        <taxon>Spiralia</taxon>
        <taxon>Lophotrochozoa</taxon>
        <taxon>Platyhelminthes</taxon>
        <taxon>Trematoda</taxon>
        <taxon>Digenea</taxon>
        <taxon>Opisthorchiida</taxon>
        <taxon>Opisthorchiata</taxon>
        <taxon>Opisthorchiidae</taxon>
        <taxon>Opisthorchis</taxon>
    </lineage>
</organism>
<dbReference type="PROSITE" id="PS50039">
    <property type="entry name" value="FORK_HEAD_3"/>
    <property type="match status" value="1"/>
</dbReference>
<dbReference type="EMBL" id="SJOL01006431">
    <property type="protein sequence ID" value="TGZ67015.1"/>
    <property type="molecule type" value="Genomic_DNA"/>
</dbReference>
<feature type="region of interest" description="Disordered" evidence="5">
    <location>
        <begin position="48"/>
        <end position="121"/>
    </location>
</feature>
<dbReference type="PRINTS" id="PR00053">
    <property type="entry name" value="FORKHEAD"/>
</dbReference>
<protein>
    <recommendedName>
        <fullName evidence="6">Fork-head domain-containing protein</fullName>
    </recommendedName>
</protein>
<feature type="region of interest" description="Disordered" evidence="5">
    <location>
        <begin position="392"/>
        <end position="416"/>
    </location>
</feature>
<dbReference type="GO" id="GO:0000978">
    <property type="term" value="F:RNA polymerase II cis-regulatory region sequence-specific DNA binding"/>
    <property type="evidence" value="ECO:0007669"/>
    <property type="project" value="TreeGrafter"/>
</dbReference>
<feature type="domain" description="Fork-head" evidence="6">
    <location>
        <begin position="454"/>
        <end position="548"/>
    </location>
</feature>
<evidence type="ECO:0000256" key="2">
    <source>
        <dbReference type="ARBA" id="ARBA00023125"/>
    </source>
</evidence>
<dbReference type="GO" id="GO:0005634">
    <property type="term" value="C:nucleus"/>
    <property type="evidence" value="ECO:0007669"/>
    <property type="project" value="UniProtKB-SubCell"/>
</dbReference>
<dbReference type="InterPro" id="IPR050211">
    <property type="entry name" value="FOX_domain-containing"/>
</dbReference>
<dbReference type="GO" id="GO:0009653">
    <property type="term" value="P:anatomical structure morphogenesis"/>
    <property type="evidence" value="ECO:0007669"/>
    <property type="project" value="TreeGrafter"/>
</dbReference>
<evidence type="ECO:0000256" key="3">
    <source>
        <dbReference type="ARBA" id="ARBA00023242"/>
    </source>
</evidence>
<dbReference type="InterPro" id="IPR001766">
    <property type="entry name" value="Fork_head_dom"/>
</dbReference>
<feature type="compositionally biased region" description="Polar residues" evidence="5">
    <location>
        <begin position="406"/>
        <end position="416"/>
    </location>
</feature>
<dbReference type="PANTHER" id="PTHR11829">
    <property type="entry name" value="FORKHEAD BOX PROTEIN"/>
    <property type="match status" value="1"/>
</dbReference>
<dbReference type="Gene3D" id="1.10.10.10">
    <property type="entry name" value="Winged helix-like DNA-binding domain superfamily/Winged helix DNA-binding domain"/>
    <property type="match status" value="1"/>
</dbReference>
<feature type="compositionally biased region" description="Polar residues" evidence="5">
    <location>
        <begin position="337"/>
        <end position="358"/>
    </location>
</feature>
<evidence type="ECO:0000313" key="7">
    <source>
        <dbReference type="EMBL" id="TGZ67015.1"/>
    </source>
</evidence>
<evidence type="ECO:0000259" key="6">
    <source>
        <dbReference type="PROSITE" id="PS50039"/>
    </source>
</evidence>
<dbReference type="CDD" id="cd20041">
    <property type="entry name" value="FH_dFKH"/>
    <property type="match status" value="1"/>
</dbReference>
<dbReference type="InterPro" id="IPR047388">
    <property type="entry name" value="FH-like_dFKH"/>
</dbReference>